<protein>
    <recommendedName>
        <fullName evidence="4">ParB/Sulfiredoxin domain-containing protein</fullName>
    </recommendedName>
</protein>
<feature type="region of interest" description="Disordered" evidence="1">
    <location>
        <begin position="627"/>
        <end position="749"/>
    </location>
</feature>
<evidence type="ECO:0000256" key="1">
    <source>
        <dbReference type="SAM" id="MobiDB-lite"/>
    </source>
</evidence>
<evidence type="ECO:0000313" key="3">
    <source>
        <dbReference type="Proteomes" id="UP000293195"/>
    </source>
</evidence>
<dbReference type="InterPro" id="IPR022198">
    <property type="entry name" value="DUF3723"/>
</dbReference>
<dbReference type="Pfam" id="PF12520">
    <property type="entry name" value="DUF3723"/>
    <property type="match status" value="1"/>
</dbReference>
<sequence>MLESSGAQSRGLRVNDVVTSYRQSMKQARVSEAEEDIERQKSSHFRGRAKVPLEFLHFSEHSPRDLDRANVERLMGVYRDEGVKRLQHEHHIPAVVGKDDLLSAVHLSGLSLVHLLNSSQGNAPRLTFPEGFRLNCLHGKHRIEAAKRSACLQGQDRWWTVTLYSEGLSTQARRSLVEDYSSSQRFSDGLIFRKIVEYETSDDYSRQHWWSWLTDCKKDILGRIFAHTGYNAALRKLMRIPALLEDFSITVWKKIIATRSDEEFLHYITHILATFDRICGRQRRLWTALDSETVALVQSRCPGASLDDLRYLQGLMHEGRIFRAVDDATRQEIWTRLREVKHLIPTLGSLQQDFKYIRGPAMAVCKLLSPVKGGRQGRRTLRNLAESAFLVPLPNGKVTIQVTDDETQEIAGDVGDQFEAGFQQLYLFAMRESWNLVNDCPRKELARKTPSSRPPDPVVWHDFAQLAYTLGFESPEIQRLRQTNPFEEKARQVLLDKQVWHCEGAPLQRLLADAAKLYGTKSRNPSALRHEPQMLTDGSGEPVDRRQGRCYENAYDRDKQHLFLKTLSQPISSCADSVTSLFVRRSVHHAFFSSWKIESAAPVVSEPNEGTDGTRAGEQNSDINMSDAAAADQDSARGDQVNASPNPDAGSTETPQEANPSTSREVRDDPVSTPSTASMGATKKSLVRRRSASSSPLGRTSPPASSSALQLVNVDDNNPGWANKRPRTAYDQETVGGQGSGEHASGGERMSGVENQMVVASPNALFTSGESTREDAHADSSASTEVTIWIGVEGEYKELEGIRCNSSQQVEEVLRELQEKNDYFPSTSMGRGIMASECYEYATILEGSNRVYFTLWDEEDY</sequence>
<evidence type="ECO:0008006" key="4">
    <source>
        <dbReference type="Google" id="ProtNLM"/>
    </source>
</evidence>
<evidence type="ECO:0000313" key="2">
    <source>
        <dbReference type="EMBL" id="RYN86368.1"/>
    </source>
</evidence>
<organism evidence="2 3">
    <name type="scientific">Alternaria tenuissima</name>
    <dbReference type="NCBI Taxonomy" id="119927"/>
    <lineage>
        <taxon>Eukaryota</taxon>
        <taxon>Fungi</taxon>
        <taxon>Dikarya</taxon>
        <taxon>Ascomycota</taxon>
        <taxon>Pezizomycotina</taxon>
        <taxon>Dothideomycetes</taxon>
        <taxon>Pleosporomycetidae</taxon>
        <taxon>Pleosporales</taxon>
        <taxon>Pleosporineae</taxon>
        <taxon>Pleosporaceae</taxon>
        <taxon>Alternaria</taxon>
        <taxon>Alternaria sect. Alternaria</taxon>
        <taxon>Alternaria alternata complex</taxon>
    </lineage>
</organism>
<proteinExistence type="predicted"/>
<comment type="caution">
    <text evidence="2">The sequence shown here is derived from an EMBL/GenBank/DDBJ whole genome shotgun (WGS) entry which is preliminary data.</text>
</comment>
<reference evidence="3" key="1">
    <citation type="journal article" date="2019" name="bioRxiv">
        <title>Genomics, evolutionary history and diagnostics of the Alternaria alternata species group including apple and Asian pear pathotypes.</title>
        <authorList>
            <person name="Armitage A.D."/>
            <person name="Cockerton H.M."/>
            <person name="Sreenivasaprasad S."/>
            <person name="Woodhall J.W."/>
            <person name="Lane C.R."/>
            <person name="Harrison R.J."/>
            <person name="Clarkson J.P."/>
        </authorList>
    </citation>
    <scope>NUCLEOTIDE SEQUENCE [LARGE SCALE GENOMIC DNA]</scope>
    <source>
        <strain evidence="3">FERA 635</strain>
    </source>
</reference>
<gene>
    <name evidence="2" type="ORF">AA0119_g12960</name>
</gene>
<feature type="region of interest" description="Disordered" evidence="1">
    <location>
        <begin position="603"/>
        <end position="622"/>
    </location>
</feature>
<feature type="region of interest" description="Disordered" evidence="1">
    <location>
        <begin position="523"/>
        <end position="546"/>
    </location>
</feature>
<feature type="compositionally biased region" description="Polar residues" evidence="1">
    <location>
        <begin position="641"/>
        <end position="663"/>
    </location>
</feature>
<name>A0ABY0FPT8_9PLEO</name>
<keyword evidence="3" id="KW-1185">Reference proteome</keyword>
<feature type="compositionally biased region" description="Polar residues" evidence="1">
    <location>
        <begin position="692"/>
        <end position="710"/>
    </location>
</feature>
<dbReference type="EMBL" id="PDXF01000151">
    <property type="protein sequence ID" value="RYN86368.1"/>
    <property type="molecule type" value="Genomic_DNA"/>
</dbReference>
<dbReference type="Proteomes" id="UP000293195">
    <property type="component" value="Unassembled WGS sequence"/>
</dbReference>
<accession>A0ABY0FPT8</accession>